<reference evidence="1" key="1">
    <citation type="submission" date="2016-11" db="UniProtKB">
        <authorList>
            <consortium name="WormBaseParasite"/>
        </authorList>
    </citation>
    <scope>IDENTIFICATION</scope>
    <source>
        <strain evidence="1">pt0022</strain>
    </source>
</reference>
<proteinExistence type="predicted"/>
<dbReference type="STRING" id="6293.A0A1I8EDD4"/>
<evidence type="ECO:0000313" key="1">
    <source>
        <dbReference type="WBParaSite" id="maker-PairedContig_1489-snap-gene-0.27-mRNA-1"/>
    </source>
</evidence>
<sequence>MLRVKCQSTSNFALTEGEIFLYDGRELVSNLDDIRNCMVQKGKCVTNTSIVSWNNTDATNHCLYRKIGRFDATSFNMFSIHYDENFSSILNKHIKEHTKTKIVYYY</sequence>
<dbReference type="WBParaSite" id="maker-PairedContig_1489-snap-gene-0.27-mRNA-1">
    <property type="protein sequence ID" value="maker-PairedContig_1489-snap-gene-0.27-mRNA-1"/>
    <property type="gene ID" value="maker-PairedContig_1489-snap-gene-0.27"/>
</dbReference>
<name>A0A1I8EDD4_WUCBA</name>
<organism evidence="1">
    <name type="scientific">Wuchereria bancrofti</name>
    <dbReference type="NCBI Taxonomy" id="6293"/>
    <lineage>
        <taxon>Eukaryota</taxon>
        <taxon>Metazoa</taxon>
        <taxon>Ecdysozoa</taxon>
        <taxon>Nematoda</taxon>
        <taxon>Chromadorea</taxon>
        <taxon>Rhabditida</taxon>
        <taxon>Spirurina</taxon>
        <taxon>Spiruromorpha</taxon>
        <taxon>Filarioidea</taxon>
        <taxon>Onchocercidae</taxon>
        <taxon>Wuchereria</taxon>
    </lineage>
</organism>
<accession>A0A1I8EDD4</accession>
<dbReference type="AlphaFoldDB" id="A0A1I8EDD4"/>
<protein>
    <submittedName>
        <fullName evidence="1">Uncharacterized protein</fullName>
    </submittedName>
</protein>